<dbReference type="AlphaFoldDB" id="A0A973A9K3"/>
<protein>
    <submittedName>
        <fullName evidence="2">DUF2058 domain-containing protein</fullName>
    </submittedName>
</protein>
<feature type="compositionally biased region" description="Basic and acidic residues" evidence="1">
    <location>
        <begin position="34"/>
        <end position="47"/>
    </location>
</feature>
<reference evidence="2" key="1">
    <citation type="submission" date="2020-05" db="EMBL/GenBank/DDBJ databases">
        <title>Sulfur intermediates as new biogeochemical hubs in an aquatic model microbial ecosystem.</title>
        <authorList>
            <person name="Vigneron A."/>
        </authorList>
    </citation>
    <scope>NUCLEOTIDE SEQUENCE</scope>
    <source>
        <strain evidence="2">Bin.250</strain>
    </source>
</reference>
<dbReference type="EMBL" id="JABMOJ010000347">
    <property type="protein sequence ID" value="NQV65552.1"/>
    <property type="molecule type" value="Genomic_DNA"/>
</dbReference>
<dbReference type="Pfam" id="PF09831">
    <property type="entry name" value="DUF2058"/>
    <property type="match status" value="1"/>
</dbReference>
<evidence type="ECO:0000313" key="3">
    <source>
        <dbReference type="Proteomes" id="UP000754644"/>
    </source>
</evidence>
<comment type="caution">
    <text evidence="2">The sequence shown here is derived from an EMBL/GenBank/DDBJ whole genome shotgun (WGS) entry which is preliminary data.</text>
</comment>
<accession>A0A973A9K3</accession>
<feature type="region of interest" description="Disordered" evidence="1">
    <location>
        <begin position="22"/>
        <end position="47"/>
    </location>
</feature>
<proteinExistence type="predicted"/>
<gene>
    <name evidence="2" type="ORF">HQ497_09320</name>
</gene>
<sequence length="182" mass="20860">MKKNSKGGSSLQDQLRKVGLVSEKQLRKAQNGLHRKDVREKHGALDTSKLEAKQVLEDKLASDRLKNEEKNQVANARALDAQIKQLIETNSQRQTGDIAYKFADQGVIKNIYVSQENKTQLNQGYLAIVKKADGYDMVPEQVARRIIARKDDVILYLYERDKDAVDEDDPYKDFQIPDDLEW</sequence>
<evidence type="ECO:0000313" key="2">
    <source>
        <dbReference type="EMBL" id="NQV65552.1"/>
    </source>
</evidence>
<name>A0A973A9K3_9GAMM</name>
<dbReference type="InterPro" id="IPR018636">
    <property type="entry name" value="DUF2058"/>
</dbReference>
<dbReference type="Proteomes" id="UP000754644">
    <property type="component" value="Unassembled WGS sequence"/>
</dbReference>
<organism evidence="2 3">
    <name type="scientific">SAR86 cluster bacterium</name>
    <dbReference type="NCBI Taxonomy" id="2030880"/>
    <lineage>
        <taxon>Bacteria</taxon>
        <taxon>Pseudomonadati</taxon>
        <taxon>Pseudomonadota</taxon>
        <taxon>Gammaproteobacteria</taxon>
        <taxon>SAR86 cluster</taxon>
    </lineage>
</organism>
<evidence type="ECO:0000256" key="1">
    <source>
        <dbReference type="SAM" id="MobiDB-lite"/>
    </source>
</evidence>